<dbReference type="Proteomes" id="UP000507470">
    <property type="component" value="Unassembled WGS sequence"/>
</dbReference>
<keyword evidence="10" id="KW-0732">Signal</keyword>
<organism evidence="12 13">
    <name type="scientific">Mytilus coruscus</name>
    <name type="common">Sea mussel</name>
    <dbReference type="NCBI Taxonomy" id="42192"/>
    <lineage>
        <taxon>Eukaryota</taxon>
        <taxon>Metazoa</taxon>
        <taxon>Spiralia</taxon>
        <taxon>Lophotrochozoa</taxon>
        <taxon>Mollusca</taxon>
        <taxon>Bivalvia</taxon>
        <taxon>Autobranchia</taxon>
        <taxon>Pteriomorphia</taxon>
        <taxon>Mytilida</taxon>
        <taxon>Mytiloidea</taxon>
        <taxon>Mytilidae</taxon>
        <taxon>Mytilinae</taxon>
        <taxon>Mytilus</taxon>
    </lineage>
</organism>
<feature type="transmembrane region" description="Helical" evidence="9">
    <location>
        <begin position="113"/>
        <end position="131"/>
    </location>
</feature>
<dbReference type="PROSITE" id="PS50262">
    <property type="entry name" value="G_PROTEIN_RECEP_F1_2"/>
    <property type="match status" value="1"/>
</dbReference>
<dbReference type="PANTHER" id="PTHR24228">
    <property type="entry name" value="B2 BRADYKININ RECEPTOR/ANGIOTENSIN II RECEPTOR"/>
    <property type="match status" value="1"/>
</dbReference>
<gene>
    <name evidence="12" type="ORF">MCOR_9891</name>
</gene>
<dbReference type="GO" id="GO:0005886">
    <property type="term" value="C:plasma membrane"/>
    <property type="evidence" value="ECO:0007669"/>
    <property type="project" value="UniProtKB-SubCell"/>
</dbReference>
<feature type="signal peptide" evidence="10">
    <location>
        <begin position="1"/>
        <end position="28"/>
    </location>
</feature>
<evidence type="ECO:0000313" key="13">
    <source>
        <dbReference type="Proteomes" id="UP000507470"/>
    </source>
</evidence>
<dbReference type="Pfam" id="PF00001">
    <property type="entry name" value="7tm_1"/>
    <property type="match status" value="1"/>
</dbReference>
<evidence type="ECO:0000259" key="11">
    <source>
        <dbReference type="PROSITE" id="PS50262"/>
    </source>
</evidence>
<keyword evidence="4 9" id="KW-1133">Transmembrane helix</keyword>
<evidence type="ECO:0000256" key="4">
    <source>
        <dbReference type="ARBA" id="ARBA00022989"/>
    </source>
</evidence>
<evidence type="ECO:0000256" key="3">
    <source>
        <dbReference type="ARBA" id="ARBA00022692"/>
    </source>
</evidence>
<evidence type="ECO:0000256" key="10">
    <source>
        <dbReference type="SAM" id="SignalP"/>
    </source>
</evidence>
<dbReference type="PANTHER" id="PTHR24228:SF59">
    <property type="entry name" value="NEUROPEPTIDE RECEPTOR 15"/>
    <property type="match status" value="1"/>
</dbReference>
<evidence type="ECO:0000256" key="9">
    <source>
        <dbReference type="SAM" id="Phobius"/>
    </source>
</evidence>
<evidence type="ECO:0000313" key="12">
    <source>
        <dbReference type="EMBL" id="CAC5371435.1"/>
    </source>
</evidence>
<dbReference type="InterPro" id="IPR000276">
    <property type="entry name" value="GPCR_Rhodpsn"/>
</dbReference>
<evidence type="ECO:0000256" key="2">
    <source>
        <dbReference type="ARBA" id="ARBA00022475"/>
    </source>
</evidence>
<keyword evidence="5" id="KW-0297">G-protein coupled receptor</keyword>
<evidence type="ECO:0000256" key="1">
    <source>
        <dbReference type="ARBA" id="ARBA00004651"/>
    </source>
</evidence>
<dbReference type="EMBL" id="CACVKT020001761">
    <property type="protein sequence ID" value="CAC5371435.1"/>
    <property type="molecule type" value="Genomic_DNA"/>
</dbReference>
<dbReference type="SUPFAM" id="SSF81321">
    <property type="entry name" value="Family A G protein-coupled receptor-like"/>
    <property type="match status" value="1"/>
</dbReference>
<feature type="transmembrane region" description="Helical" evidence="9">
    <location>
        <begin position="52"/>
        <end position="80"/>
    </location>
</feature>
<accession>A0A6J8AQ87</accession>
<name>A0A6J8AQ87_MYTCO</name>
<feature type="chain" id="PRO_5026929804" evidence="10">
    <location>
        <begin position="29"/>
        <end position="210"/>
    </location>
</feature>
<keyword evidence="13" id="KW-1185">Reference proteome</keyword>
<evidence type="ECO:0000256" key="8">
    <source>
        <dbReference type="ARBA" id="ARBA00023224"/>
    </source>
</evidence>
<comment type="subcellular location">
    <subcellularLocation>
        <location evidence="1">Cell membrane</location>
        <topology evidence="1">Multi-pass membrane protein</topology>
    </subcellularLocation>
</comment>
<evidence type="ECO:0000256" key="6">
    <source>
        <dbReference type="ARBA" id="ARBA00023136"/>
    </source>
</evidence>
<keyword evidence="6 9" id="KW-0472">Membrane</keyword>
<keyword evidence="8" id="KW-0807">Transducer</keyword>
<keyword evidence="3 9" id="KW-0812">Transmembrane</keyword>
<proteinExistence type="predicted"/>
<protein>
    <submittedName>
        <fullName evidence="12">FSHR</fullName>
    </submittedName>
</protein>
<feature type="domain" description="G-protein coupled receptors family 1 profile" evidence="11">
    <location>
        <begin position="1"/>
        <end position="169"/>
    </location>
</feature>
<dbReference type="InterPro" id="IPR017452">
    <property type="entry name" value="GPCR_Rhodpsn_7TM"/>
</dbReference>
<dbReference type="OrthoDB" id="6058642at2759"/>
<evidence type="ECO:0000256" key="7">
    <source>
        <dbReference type="ARBA" id="ARBA00023170"/>
    </source>
</evidence>
<dbReference type="AlphaFoldDB" id="A0A6J8AQ87"/>
<evidence type="ECO:0000256" key="5">
    <source>
        <dbReference type="ARBA" id="ARBA00023040"/>
    </source>
</evidence>
<keyword evidence="2" id="KW-1003">Cell membrane</keyword>
<sequence>MTNNNVNYFIIVCLVVALVLSSPQLALSKYEELSLQHNITGHSCAISLSNPSVYSIAFSYGFLGLFILYTVMLTAIYLAIGTKLYFHHKGKIRNKNKPDSSKNKAISNKMTKIAFTVSVVFGMSYIPVFVVQTTDKQIEEEYLSALEFSVLRIVERLYVINHVANPFIYGVFDNHFRQNIWRLLRWKFNEKKRKKFCTSTSKPMASPSIL</sequence>
<dbReference type="GO" id="GO:0004930">
    <property type="term" value="F:G protein-coupled receptor activity"/>
    <property type="evidence" value="ECO:0007669"/>
    <property type="project" value="UniProtKB-KW"/>
</dbReference>
<reference evidence="12 13" key="1">
    <citation type="submission" date="2020-06" db="EMBL/GenBank/DDBJ databases">
        <authorList>
            <person name="Li R."/>
            <person name="Bekaert M."/>
        </authorList>
    </citation>
    <scope>NUCLEOTIDE SEQUENCE [LARGE SCALE GENOMIC DNA]</scope>
    <source>
        <strain evidence="13">wild</strain>
    </source>
</reference>
<keyword evidence="7" id="KW-0675">Receptor</keyword>
<dbReference type="Gene3D" id="1.20.1070.10">
    <property type="entry name" value="Rhodopsin 7-helix transmembrane proteins"/>
    <property type="match status" value="1"/>
</dbReference>